<evidence type="ECO:0000313" key="2">
    <source>
        <dbReference type="EMBL" id="EEG49236.1"/>
    </source>
</evidence>
<dbReference type="GO" id="GO:0003677">
    <property type="term" value="F:DNA binding"/>
    <property type="evidence" value="ECO:0007669"/>
    <property type="project" value="UniProtKB-KW"/>
</dbReference>
<dbReference type="NCBIfam" id="TIGR00738">
    <property type="entry name" value="rrf2_super"/>
    <property type="match status" value="1"/>
</dbReference>
<dbReference type="InterPro" id="IPR036388">
    <property type="entry name" value="WH-like_DNA-bd_sf"/>
</dbReference>
<dbReference type="HOGENOM" id="CLU_107144_0_1_9"/>
<evidence type="ECO:0000256" key="1">
    <source>
        <dbReference type="ARBA" id="ARBA00023125"/>
    </source>
</evidence>
<dbReference type="Pfam" id="PF02082">
    <property type="entry name" value="Rrf2"/>
    <property type="match status" value="1"/>
</dbReference>
<dbReference type="PATRIC" id="fig|476272.21.peg.2225"/>
<reference evidence="2 3" key="2">
    <citation type="submission" date="2009-02" db="EMBL/GenBank/DDBJ databases">
        <title>Draft genome sequence of Blautia hydrogenotrophica DSM 10507 (Ruminococcus hydrogenotrophicus DSM 10507).</title>
        <authorList>
            <person name="Sudarsanam P."/>
            <person name="Ley R."/>
            <person name="Guruge J."/>
            <person name="Turnbaugh P.J."/>
            <person name="Mahowald M."/>
            <person name="Liep D."/>
            <person name="Gordon J."/>
        </authorList>
    </citation>
    <scope>NUCLEOTIDE SEQUENCE [LARGE SCALE GENOMIC DNA]</scope>
    <source>
        <strain evidence="3">DSM 10507 / JCM 14656 / S5a33</strain>
    </source>
</reference>
<keyword evidence="3" id="KW-1185">Reference proteome</keyword>
<keyword evidence="1" id="KW-0238">DNA-binding</keyword>
<dbReference type="eggNOG" id="COG1959">
    <property type="taxonomic scope" value="Bacteria"/>
</dbReference>
<dbReference type="GO" id="GO:0003700">
    <property type="term" value="F:DNA-binding transcription factor activity"/>
    <property type="evidence" value="ECO:0007669"/>
    <property type="project" value="TreeGrafter"/>
</dbReference>
<gene>
    <name evidence="2" type="ORF">RUMHYD_01845</name>
</gene>
<organism evidence="2 3">
    <name type="scientific">Blautia hydrogenotrophica (strain DSM 10507 / JCM 14656 / S5a33)</name>
    <name type="common">Ruminococcus hydrogenotrophicus</name>
    <dbReference type="NCBI Taxonomy" id="476272"/>
    <lineage>
        <taxon>Bacteria</taxon>
        <taxon>Bacillati</taxon>
        <taxon>Bacillota</taxon>
        <taxon>Clostridia</taxon>
        <taxon>Lachnospirales</taxon>
        <taxon>Lachnospiraceae</taxon>
        <taxon>Blautia</taxon>
    </lineage>
</organism>
<dbReference type="PANTHER" id="PTHR33221:SF5">
    <property type="entry name" value="HTH-TYPE TRANSCRIPTIONAL REGULATOR ISCR"/>
    <property type="match status" value="1"/>
</dbReference>
<dbReference type="EMBL" id="ACBZ01000097">
    <property type="protein sequence ID" value="EEG49236.1"/>
    <property type="molecule type" value="Genomic_DNA"/>
</dbReference>
<dbReference type="RefSeq" id="WP_005948693.1">
    <property type="nucleotide sequence ID" value="NZ_CP136423.1"/>
</dbReference>
<evidence type="ECO:0008006" key="4">
    <source>
        <dbReference type="Google" id="ProtNLM"/>
    </source>
</evidence>
<dbReference type="GO" id="GO:0005829">
    <property type="term" value="C:cytosol"/>
    <property type="evidence" value="ECO:0007669"/>
    <property type="project" value="TreeGrafter"/>
</dbReference>
<dbReference type="InterPro" id="IPR030489">
    <property type="entry name" value="TR_Rrf2-type_CS"/>
</dbReference>
<dbReference type="PROSITE" id="PS51197">
    <property type="entry name" value="HTH_RRF2_2"/>
    <property type="match status" value="1"/>
</dbReference>
<dbReference type="PROSITE" id="PS01332">
    <property type="entry name" value="HTH_RRF2_1"/>
    <property type="match status" value="1"/>
</dbReference>
<comment type="caution">
    <text evidence="2">The sequence shown here is derived from an EMBL/GenBank/DDBJ whole genome shotgun (WGS) entry which is preliminary data.</text>
</comment>
<dbReference type="PANTHER" id="PTHR33221">
    <property type="entry name" value="WINGED HELIX-TURN-HELIX TRANSCRIPTIONAL REGULATOR, RRF2 FAMILY"/>
    <property type="match status" value="1"/>
</dbReference>
<accession>C0CLX2</accession>
<evidence type="ECO:0000313" key="3">
    <source>
        <dbReference type="Proteomes" id="UP000003100"/>
    </source>
</evidence>
<dbReference type="Proteomes" id="UP000003100">
    <property type="component" value="Unassembled WGS sequence"/>
</dbReference>
<dbReference type="InterPro" id="IPR000944">
    <property type="entry name" value="Tscrpt_reg_Rrf2"/>
</dbReference>
<dbReference type="InterPro" id="IPR036390">
    <property type="entry name" value="WH_DNA-bd_sf"/>
</dbReference>
<proteinExistence type="predicted"/>
<dbReference type="GeneID" id="86822139"/>
<dbReference type="SUPFAM" id="SSF46785">
    <property type="entry name" value="Winged helix' DNA-binding domain"/>
    <property type="match status" value="1"/>
</dbReference>
<reference evidence="2 3" key="1">
    <citation type="submission" date="2009-01" db="EMBL/GenBank/DDBJ databases">
        <authorList>
            <person name="Fulton L."/>
            <person name="Clifton S."/>
            <person name="Fulton B."/>
            <person name="Xu J."/>
            <person name="Minx P."/>
            <person name="Pepin K.H."/>
            <person name="Johnson M."/>
            <person name="Bhonagiri V."/>
            <person name="Nash W.E."/>
            <person name="Mardis E.R."/>
            <person name="Wilson R.K."/>
        </authorList>
    </citation>
    <scope>NUCLEOTIDE SEQUENCE [LARGE SCALE GENOMIC DNA]</scope>
    <source>
        <strain evidence="3">DSM 10507 / JCM 14656 / S5a33</strain>
    </source>
</reference>
<dbReference type="Gene3D" id="1.10.10.10">
    <property type="entry name" value="Winged helix-like DNA-binding domain superfamily/Winged helix DNA-binding domain"/>
    <property type="match status" value="1"/>
</dbReference>
<protein>
    <recommendedName>
        <fullName evidence="4">Cysteine metabolism repressor</fullName>
    </recommendedName>
</protein>
<sequence length="134" mass="14987">MKISTKGRYAIRVMLDLAQQDPKAYTSVASIAQRQEISVKYLEMIISILNKGGYLRSQMGKKGGYQLARSAQDYTVGEILRLTEGSLAPVSCLECEEEACGRSMTCLTLPMWKELDRRIGEYLDSVTLADLLKN</sequence>
<name>C0CLX2_BLAHS</name>
<dbReference type="AlphaFoldDB" id="C0CLX2"/>